<dbReference type="AlphaFoldDB" id="A0A0C3HJP7"/>
<protein>
    <recommendedName>
        <fullName evidence="2">DUF7580 domain-containing protein</fullName>
    </recommendedName>
</protein>
<keyword evidence="1" id="KW-0732">Signal</keyword>
<organism evidence="3 4">
    <name type="scientific">Oidiodendron maius (strain Zn)</name>
    <dbReference type="NCBI Taxonomy" id="913774"/>
    <lineage>
        <taxon>Eukaryota</taxon>
        <taxon>Fungi</taxon>
        <taxon>Dikarya</taxon>
        <taxon>Ascomycota</taxon>
        <taxon>Pezizomycotina</taxon>
        <taxon>Leotiomycetes</taxon>
        <taxon>Leotiomycetes incertae sedis</taxon>
        <taxon>Myxotrichaceae</taxon>
        <taxon>Oidiodendron</taxon>
    </lineage>
</organism>
<dbReference type="PANTHER" id="PTHR35186">
    <property type="entry name" value="ANK_REP_REGION DOMAIN-CONTAINING PROTEIN"/>
    <property type="match status" value="1"/>
</dbReference>
<evidence type="ECO:0000256" key="1">
    <source>
        <dbReference type="SAM" id="SignalP"/>
    </source>
</evidence>
<reference evidence="4" key="2">
    <citation type="submission" date="2015-01" db="EMBL/GenBank/DDBJ databases">
        <title>Evolutionary Origins and Diversification of the Mycorrhizal Mutualists.</title>
        <authorList>
            <consortium name="DOE Joint Genome Institute"/>
            <consortium name="Mycorrhizal Genomics Consortium"/>
            <person name="Kohler A."/>
            <person name="Kuo A."/>
            <person name="Nagy L.G."/>
            <person name="Floudas D."/>
            <person name="Copeland A."/>
            <person name="Barry K.W."/>
            <person name="Cichocki N."/>
            <person name="Veneault-Fourrey C."/>
            <person name="LaButti K."/>
            <person name="Lindquist E.A."/>
            <person name="Lipzen A."/>
            <person name="Lundell T."/>
            <person name="Morin E."/>
            <person name="Murat C."/>
            <person name="Riley R."/>
            <person name="Ohm R."/>
            <person name="Sun H."/>
            <person name="Tunlid A."/>
            <person name="Henrissat B."/>
            <person name="Grigoriev I.V."/>
            <person name="Hibbett D.S."/>
            <person name="Martin F."/>
        </authorList>
    </citation>
    <scope>NUCLEOTIDE SEQUENCE [LARGE SCALE GENOMIC DNA]</scope>
    <source>
        <strain evidence="4">Zn</strain>
    </source>
</reference>
<evidence type="ECO:0000259" key="2">
    <source>
        <dbReference type="Pfam" id="PF24476"/>
    </source>
</evidence>
<feature type="chain" id="PRO_5002174837" description="DUF7580 domain-containing protein" evidence="1">
    <location>
        <begin position="20"/>
        <end position="600"/>
    </location>
</feature>
<dbReference type="OrthoDB" id="3565018at2759"/>
<dbReference type="InParanoid" id="A0A0C3HJP7"/>
<accession>A0A0C3HJP7</accession>
<proteinExistence type="predicted"/>
<dbReference type="STRING" id="913774.A0A0C3HJP7"/>
<dbReference type="InterPro" id="IPR056002">
    <property type="entry name" value="DUF7580"/>
</dbReference>
<name>A0A0C3HJP7_OIDMZ</name>
<dbReference type="EMBL" id="KN832874">
    <property type="protein sequence ID" value="KIN02557.1"/>
    <property type="molecule type" value="Genomic_DNA"/>
</dbReference>
<evidence type="ECO:0000313" key="4">
    <source>
        <dbReference type="Proteomes" id="UP000054321"/>
    </source>
</evidence>
<dbReference type="HOGENOM" id="CLU_026305_3_1_1"/>
<feature type="domain" description="DUF7580" evidence="2">
    <location>
        <begin position="314"/>
        <end position="561"/>
    </location>
</feature>
<reference evidence="3 4" key="1">
    <citation type="submission" date="2014-04" db="EMBL/GenBank/DDBJ databases">
        <authorList>
            <consortium name="DOE Joint Genome Institute"/>
            <person name="Kuo A."/>
            <person name="Martino E."/>
            <person name="Perotto S."/>
            <person name="Kohler A."/>
            <person name="Nagy L.G."/>
            <person name="Floudas D."/>
            <person name="Copeland A."/>
            <person name="Barry K.W."/>
            <person name="Cichocki N."/>
            <person name="Veneault-Fourrey C."/>
            <person name="LaButti K."/>
            <person name="Lindquist E.A."/>
            <person name="Lipzen A."/>
            <person name="Lundell T."/>
            <person name="Morin E."/>
            <person name="Murat C."/>
            <person name="Sun H."/>
            <person name="Tunlid A."/>
            <person name="Henrissat B."/>
            <person name="Grigoriev I.V."/>
            <person name="Hibbett D.S."/>
            <person name="Martin F."/>
            <person name="Nordberg H.P."/>
            <person name="Cantor M.N."/>
            <person name="Hua S.X."/>
        </authorList>
    </citation>
    <scope>NUCLEOTIDE SEQUENCE [LARGE SCALE GENOMIC DNA]</scope>
    <source>
        <strain evidence="3 4">Zn</strain>
    </source>
</reference>
<dbReference type="PANTHER" id="PTHR35186:SF4">
    <property type="entry name" value="PRION-INHIBITION AND PROPAGATION HELO DOMAIN-CONTAINING PROTEIN"/>
    <property type="match status" value="1"/>
</dbReference>
<evidence type="ECO:0000313" key="3">
    <source>
        <dbReference type="EMBL" id="KIN02557.1"/>
    </source>
</evidence>
<feature type="signal peptide" evidence="1">
    <location>
        <begin position="1"/>
        <end position="19"/>
    </location>
</feature>
<gene>
    <name evidence="3" type="ORF">OIDMADRAFT_52397</name>
</gene>
<dbReference type="Pfam" id="PF24476">
    <property type="entry name" value="DUF7580"/>
    <property type="match status" value="1"/>
</dbReference>
<dbReference type="Proteomes" id="UP000054321">
    <property type="component" value="Unassembled WGS sequence"/>
</dbReference>
<sequence length="600" mass="67414">MSGWEVIGLVLALYPIVETAVKLYGEAKPGHTASCLIRKLKTEALIYDQFVRNLLEPVVSTSVIERLLDRSSSDIAGTWRDGELHKELLDRLGPIKSSHLLDLLLDMNKRLKALEIELTNISRGTEVLEKFRTRLRAARANSPKSRVQMNLIAVSEINRDLRRLLEADAISISHPITQCKASRPECIRFLHRENIDLRELYDIMRHGYDCTCDEPHLATLGCHCPSCQAPFSPTKTSSSCWTPELILWPNTTTDSEPESTISTNGKEKAFFDDKLNEANTMHKARATSLPAPELRSLSEASQKRRSCSISVSPCRESGHSDKKEVIQDLCAAINNFQGEAEQKEAILGVLQKENKKYRLSINKGQSTEEGANDILRTSDLIKTGSPALSTKKRLQIAFQLCLAVLQLCTTPWIDNSWTWDEHCFVRKIEVQIDEKVEEEEYSEPRDDAYSLFVTQQFYSSQLAVPRSEITKPDTILNLLVGEPTGFVLVKLGCALIELGFGKSMQDIRDEKPSNWLGGLEKTLDPASLDFVTASKLLDSGSVKAEVGIDYANVVKACINRQYQDAQESCIKEFSFRGEKFFDCAEEAIMNPLFDWVKVFG</sequence>
<keyword evidence="4" id="KW-1185">Reference proteome</keyword>